<evidence type="ECO:0000313" key="8">
    <source>
        <dbReference type="EMBL" id="PRQ38807.1"/>
    </source>
</evidence>
<dbReference type="InterPro" id="IPR041373">
    <property type="entry name" value="RT_RNaseH"/>
</dbReference>
<organism evidence="8 9">
    <name type="scientific">Rosa chinensis</name>
    <name type="common">China rose</name>
    <dbReference type="NCBI Taxonomy" id="74649"/>
    <lineage>
        <taxon>Eukaryota</taxon>
        <taxon>Viridiplantae</taxon>
        <taxon>Streptophyta</taxon>
        <taxon>Embryophyta</taxon>
        <taxon>Tracheophyta</taxon>
        <taxon>Spermatophyta</taxon>
        <taxon>Magnoliopsida</taxon>
        <taxon>eudicotyledons</taxon>
        <taxon>Gunneridae</taxon>
        <taxon>Pentapetalae</taxon>
        <taxon>rosids</taxon>
        <taxon>fabids</taxon>
        <taxon>Rosales</taxon>
        <taxon>Rosaceae</taxon>
        <taxon>Rosoideae</taxon>
        <taxon>Rosoideae incertae sedis</taxon>
        <taxon>Rosa</taxon>
    </lineage>
</organism>
<gene>
    <name evidence="8" type="ORF">RchiOBHm_Chr4g0418061</name>
</gene>
<keyword evidence="5 8" id="KW-0378">Hydrolase</keyword>
<evidence type="ECO:0000256" key="3">
    <source>
        <dbReference type="ARBA" id="ARBA00022722"/>
    </source>
</evidence>
<comment type="caution">
    <text evidence="8">The sequence shown here is derived from an EMBL/GenBank/DDBJ whole genome shotgun (WGS) entry which is preliminary data.</text>
</comment>
<dbReference type="InterPro" id="IPR043502">
    <property type="entry name" value="DNA/RNA_pol_sf"/>
</dbReference>
<dbReference type="GO" id="GO:0003964">
    <property type="term" value="F:RNA-directed DNA polymerase activity"/>
    <property type="evidence" value="ECO:0007669"/>
    <property type="project" value="UniProtKB-KW"/>
</dbReference>
<dbReference type="Gene3D" id="1.10.340.70">
    <property type="match status" value="1"/>
</dbReference>
<protein>
    <submittedName>
        <fullName evidence="8">Putative nucleotidyltransferase, Ribonuclease H</fullName>
        <ecNumber evidence="8">2.7.7.-</ecNumber>
        <ecNumber evidence="8">3.1.26.4</ecNumber>
    </submittedName>
</protein>
<evidence type="ECO:0000256" key="5">
    <source>
        <dbReference type="ARBA" id="ARBA00022801"/>
    </source>
</evidence>
<keyword evidence="9" id="KW-1185">Reference proteome</keyword>
<dbReference type="STRING" id="74649.A0A2P6QX92"/>
<name>A0A2P6QX92_ROSCH</name>
<evidence type="ECO:0000259" key="7">
    <source>
        <dbReference type="Pfam" id="PF17917"/>
    </source>
</evidence>
<reference evidence="8 9" key="1">
    <citation type="journal article" date="2018" name="Nat. Genet.">
        <title>The Rosa genome provides new insights in the design of modern roses.</title>
        <authorList>
            <person name="Bendahmane M."/>
        </authorList>
    </citation>
    <scope>NUCLEOTIDE SEQUENCE [LARGE SCALE GENOMIC DNA]</scope>
    <source>
        <strain evidence="9">cv. Old Blush</strain>
    </source>
</reference>
<dbReference type="PANTHER" id="PTHR34072:SF57">
    <property type="entry name" value="RNA-DIRECTED DNA POLYMERASE"/>
    <property type="match status" value="1"/>
</dbReference>
<evidence type="ECO:0000313" key="9">
    <source>
        <dbReference type="Proteomes" id="UP000238479"/>
    </source>
</evidence>
<dbReference type="Pfam" id="PF17917">
    <property type="entry name" value="RT_RNaseH"/>
    <property type="match status" value="1"/>
</dbReference>
<dbReference type="EC" id="3.1.26.4" evidence="8"/>
<sequence>MMPPDWTLPFEIMCDASDYAVGAVLGQRKEKKPHAIYYASRTLNDAQLNYSTTEKELLAVVFALDKFRSYLLQTKIIVYTDHAALKYLLSKKEAKPRLIRWILLLQEFDIEIKDKKWSENVVADHLSRLVHEEDVLPLEEKFPDEQLFGIEVSMPWYADIVNYLVTRQIPNTLTRAHQEKLKSSAKQYVWDDPYLWKHCSDGLIRRCVNESEFNDILAFCHSEHCGGHFGSKKTAAKVLESDAKEPEI</sequence>
<dbReference type="CDD" id="cd09274">
    <property type="entry name" value="RNase_HI_RT_Ty3"/>
    <property type="match status" value="1"/>
</dbReference>
<dbReference type="Gene3D" id="3.10.20.370">
    <property type="match status" value="1"/>
</dbReference>
<dbReference type="OMA" id="CHKISAR"/>
<keyword evidence="6" id="KW-0695">RNA-directed DNA polymerase</keyword>
<keyword evidence="1 8" id="KW-0808">Transferase</keyword>
<evidence type="ECO:0000256" key="2">
    <source>
        <dbReference type="ARBA" id="ARBA00022695"/>
    </source>
</evidence>
<dbReference type="GO" id="GO:0004523">
    <property type="term" value="F:RNA-DNA hybrid ribonuclease activity"/>
    <property type="evidence" value="ECO:0007669"/>
    <property type="project" value="UniProtKB-EC"/>
</dbReference>
<dbReference type="Proteomes" id="UP000238479">
    <property type="component" value="Chromosome 4"/>
</dbReference>
<evidence type="ECO:0000256" key="1">
    <source>
        <dbReference type="ARBA" id="ARBA00022679"/>
    </source>
</evidence>
<dbReference type="Gramene" id="PRQ38807">
    <property type="protein sequence ID" value="PRQ38807"/>
    <property type="gene ID" value="RchiOBHm_Chr4g0418061"/>
</dbReference>
<dbReference type="AlphaFoldDB" id="A0A2P6QX92"/>
<dbReference type="EMBL" id="PDCK01000042">
    <property type="protein sequence ID" value="PRQ38807.1"/>
    <property type="molecule type" value="Genomic_DNA"/>
</dbReference>
<keyword evidence="2 8" id="KW-0548">Nucleotidyltransferase</keyword>
<dbReference type="EC" id="2.7.7.-" evidence="8"/>
<keyword evidence="3" id="KW-0540">Nuclease</keyword>
<dbReference type="PANTHER" id="PTHR34072">
    <property type="entry name" value="ENZYMATIC POLYPROTEIN-RELATED"/>
    <property type="match status" value="1"/>
</dbReference>
<dbReference type="SUPFAM" id="SSF56672">
    <property type="entry name" value="DNA/RNA polymerases"/>
    <property type="match status" value="1"/>
</dbReference>
<feature type="domain" description="Reverse transcriptase RNase H-like" evidence="7">
    <location>
        <begin position="5"/>
        <end position="108"/>
    </location>
</feature>
<evidence type="ECO:0000256" key="6">
    <source>
        <dbReference type="ARBA" id="ARBA00022918"/>
    </source>
</evidence>
<evidence type="ECO:0000256" key="4">
    <source>
        <dbReference type="ARBA" id="ARBA00022759"/>
    </source>
</evidence>
<dbReference type="FunFam" id="3.10.20.370:FF:000001">
    <property type="entry name" value="Retrovirus-related Pol polyprotein from transposon 17.6-like protein"/>
    <property type="match status" value="1"/>
</dbReference>
<accession>A0A2P6QX92</accession>
<proteinExistence type="predicted"/>
<keyword evidence="4" id="KW-0255">Endonuclease</keyword>